<dbReference type="AlphaFoldDB" id="A0A1H0NAZ8"/>
<dbReference type="STRING" id="1052260.SAMN05660199_02793"/>
<dbReference type="Gene3D" id="1.10.10.60">
    <property type="entry name" value="Homeodomain-like"/>
    <property type="match status" value="1"/>
</dbReference>
<evidence type="ECO:0000256" key="3">
    <source>
        <dbReference type="ARBA" id="ARBA00023163"/>
    </source>
</evidence>
<dbReference type="EMBL" id="FNIR01000008">
    <property type="protein sequence ID" value="SDO89480.1"/>
    <property type="molecule type" value="Genomic_DNA"/>
</dbReference>
<keyword evidence="2" id="KW-0238">DNA-binding</keyword>
<dbReference type="PROSITE" id="PS01124">
    <property type="entry name" value="HTH_ARAC_FAMILY_2"/>
    <property type="match status" value="1"/>
</dbReference>
<dbReference type="OrthoDB" id="2559672at2"/>
<evidence type="ECO:0000256" key="2">
    <source>
        <dbReference type="ARBA" id="ARBA00023125"/>
    </source>
</evidence>
<feature type="domain" description="HTH araC/xylS-type" evidence="4">
    <location>
        <begin position="172"/>
        <end position="269"/>
    </location>
</feature>
<gene>
    <name evidence="5" type="ORF">SAMN05660199_02793</name>
</gene>
<keyword evidence="6" id="KW-1185">Reference proteome</keyword>
<sequence>MEPDSTDAVERAHLRAPGDRSHTMYRYAPDADLAPLVQRFWIPVWSVPPGQESAQHVLQYPVALLVVAHDYARFYGVVTGLSTTTLVGDGWAVGVMLTPAAGALVAGVDMSTSTDRHVDIAEVLGPADPTDRVRAAMAADPHDPAAHRAAMAAYGDALRPLLPVDAEGELVDRVVALVESRPDLLRVAQLCEATGLGERALQRLVQRRLGLTPKWLIQRRRLHEAAERLRHGEGSMAETAAVLGYADQAHFTRDWTAVTGTPPARFAASHRQAQG</sequence>
<dbReference type="Pfam" id="PF20240">
    <property type="entry name" value="DUF6597"/>
    <property type="match status" value="1"/>
</dbReference>
<accession>A0A1H0NAZ8</accession>
<dbReference type="InterPro" id="IPR050204">
    <property type="entry name" value="AraC_XylS_family_regulators"/>
</dbReference>
<name>A0A1H0NAZ8_9ACTN</name>
<dbReference type="Pfam" id="PF12833">
    <property type="entry name" value="HTH_18"/>
    <property type="match status" value="1"/>
</dbReference>
<protein>
    <submittedName>
        <fullName evidence="5">Transcriptional regulator, AraC family</fullName>
    </submittedName>
</protein>
<dbReference type="Proteomes" id="UP000199088">
    <property type="component" value="Unassembled WGS sequence"/>
</dbReference>
<dbReference type="RefSeq" id="WP_091246212.1">
    <property type="nucleotide sequence ID" value="NZ_FNIR01000008.1"/>
</dbReference>
<dbReference type="GO" id="GO:0003700">
    <property type="term" value="F:DNA-binding transcription factor activity"/>
    <property type="evidence" value="ECO:0007669"/>
    <property type="project" value="InterPro"/>
</dbReference>
<dbReference type="GO" id="GO:0043565">
    <property type="term" value="F:sequence-specific DNA binding"/>
    <property type="evidence" value="ECO:0007669"/>
    <property type="project" value="InterPro"/>
</dbReference>
<evidence type="ECO:0000256" key="1">
    <source>
        <dbReference type="ARBA" id="ARBA00023015"/>
    </source>
</evidence>
<dbReference type="InterPro" id="IPR009057">
    <property type="entry name" value="Homeodomain-like_sf"/>
</dbReference>
<dbReference type="InterPro" id="IPR046532">
    <property type="entry name" value="DUF6597"/>
</dbReference>
<dbReference type="SUPFAM" id="SSF46689">
    <property type="entry name" value="Homeodomain-like"/>
    <property type="match status" value="1"/>
</dbReference>
<organism evidence="5 6">
    <name type="scientific">Klenkia soli</name>
    <dbReference type="NCBI Taxonomy" id="1052260"/>
    <lineage>
        <taxon>Bacteria</taxon>
        <taxon>Bacillati</taxon>
        <taxon>Actinomycetota</taxon>
        <taxon>Actinomycetes</taxon>
        <taxon>Geodermatophilales</taxon>
        <taxon>Geodermatophilaceae</taxon>
        <taxon>Klenkia</taxon>
    </lineage>
</organism>
<keyword evidence="3" id="KW-0804">Transcription</keyword>
<dbReference type="SMART" id="SM00342">
    <property type="entry name" value="HTH_ARAC"/>
    <property type="match status" value="1"/>
</dbReference>
<reference evidence="6" key="1">
    <citation type="submission" date="2016-10" db="EMBL/GenBank/DDBJ databases">
        <authorList>
            <person name="Varghese N."/>
            <person name="Submissions S."/>
        </authorList>
    </citation>
    <scope>NUCLEOTIDE SEQUENCE [LARGE SCALE GENOMIC DNA]</scope>
    <source>
        <strain evidence="6">DSM 45843</strain>
    </source>
</reference>
<evidence type="ECO:0000259" key="4">
    <source>
        <dbReference type="PROSITE" id="PS01124"/>
    </source>
</evidence>
<evidence type="ECO:0000313" key="5">
    <source>
        <dbReference type="EMBL" id="SDO89480.1"/>
    </source>
</evidence>
<keyword evidence="1" id="KW-0805">Transcription regulation</keyword>
<dbReference type="PANTHER" id="PTHR46796:SF15">
    <property type="entry name" value="BLL1074 PROTEIN"/>
    <property type="match status" value="1"/>
</dbReference>
<dbReference type="PANTHER" id="PTHR46796">
    <property type="entry name" value="HTH-TYPE TRANSCRIPTIONAL ACTIVATOR RHAS-RELATED"/>
    <property type="match status" value="1"/>
</dbReference>
<evidence type="ECO:0000313" key="6">
    <source>
        <dbReference type="Proteomes" id="UP000199088"/>
    </source>
</evidence>
<dbReference type="InterPro" id="IPR018060">
    <property type="entry name" value="HTH_AraC"/>
</dbReference>
<proteinExistence type="predicted"/>